<sequence>MPPALRLCARKTIKLDDLEEVKVLTRPPQVNLWKDHYRAERTCPAGPLPSAEAERPATVLFSGCRWEWHTPGCAAAPAEWAQDSQRSPGSRDDGARPRMDRGDRPLQATNASSTHLAGGQGLRAPPRPAACTSPERGACDRLGIRAGRGRLVGVPPATPVPRRGGRSESIENGRGRAGRPAEEGTTGLARPCAARGLPGPPEGPQPVSAAPRRPRSAGDCR</sequence>
<keyword evidence="2" id="KW-1185">Reference proteome</keyword>
<dbReference type="RefSeq" id="XP_022107093.1">
    <property type="nucleotide sequence ID" value="XM_022251401.1"/>
</dbReference>
<protein>
    <submittedName>
        <fullName evidence="3">Collagen alpha-1(II) chain-like</fullName>
    </submittedName>
</protein>
<reference evidence="3" key="1">
    <citation type="submission" date="2025-08" db="UniProtKB">
        <authorList>
            <consortium name="RefSeq"/>
        </authorList>
    </citation>
    <scope>IDENTIFICATION</scope>
</reference>
<feature type="compositionally biased region" description="Basic and acidic residues" evidence="1">
    <location>
        <begin position="165"/>
        <end position="182"/>
    </location>
</feature>
<proteinExistence type="predicted"/>
<organism evidence="2 3">
    <name type="scientific">Acanthaster planci</name>
    <name type="common">Crown-of-thorns starfish</name>
    <dbReference type="NCBI Taxonomy" id="133434"/>
    <lineage>
        <taxon>Eukaryota</taxon>
        <taxon>Metazoa</taxon>
        <taxon>Echinodermata</taxon>
        <taxon>Eleutherozoa</taxon>
        <taxon>Asterozoa</taxon>
        <taxon>Asteroidea</taxon>
        <taxon>Valvatacea</taxon>
        <taxon>Valvatida</taxon>
        <taxon>Acanthasteridae</taxon>
        <taxon>Acanthaster</taxon>
    </lineage>
</organism>
<evidence type="ECO:0000313" key="2">
    <source>
        <dbReference type="Proteomes" id="UP000694845"/>
    </source>
</evidence>
<dbReference type="Proteomes" id="UP000694845">
    <property type="component" value="Unplaced"/>
</dbReference>
<feature type="region of interest" description="Disordered" evidence="1">
    <location>
        <begin position="76"/>
        <end position="137"/>
    </location>
</feature>
<dbReference type="KEGG" id="aplc:110988141"/>
<dbReference type="GeneID" id="110988141"/>
<name>A0A8B7ZNB8_ACAPL</name>
<accession>A0A8B7ZNB8</accession>
<gene>
    <name evidence="3" type="primary">LOC110988141</name>
</gene>
<evidence type="ECO:0000313" key="3">
    <source>
        <dbReference type="RefSeq" id="XP_022107093.1"/>
    </source>
</evidence>
<feature type="region of interest" description="Disordered" evidence="1">
    <location>
        <begin position="150"/>
        <end position="221"/>
    </location>
</feature>
<dbReference type="AlphaFoldDB" id="A0A8B7ZNB8"/>
<evidence type="ECO:0000256" key="1">
    <source>
        <dbReference type="SAM" id="MobiDB-lite"/>
    </source>
</evidence>
<feature type="compositionally biased region" description="Basic and acidic residues" evidence="1">
    <location>
        <begin position="89"/>
        <end position="104"/>
    </location>
</feature>